<proteinExistence type="inferred from homology"/>
<protein>
    <recommendedName>
        <fullName evidence="11">Phosphoenolpyruvate carboxykinase [GTP]</fullName>
        <shortName evidence="11">PEP carboxykinase</shortName>
        <shortName evidence="11">PEPCK</shortName>
        <ecNumber evidence="11">4.1.1.32</ecNumber>
    </recommendedName>
    <alternativeName>
        <fullName evidence="11">GTP-dependent phosphoenolpyruvate carboxykinase</fullName>
        <shortName evidence="11">GTP-PEPCK</shortName>
    </alternativeName>
</protein>
<dbReference type="GO" id="GO:0016301">
    <property type="term" value="F:kinase activity"/>
    <property type="evidence" value="ECO:0007669"/>
    <property type="project" value="UniProtKB-KW"/>
</dbReference>
<evidence type="ECO:0000256" key="10">
    <source>
        <dbReference type="ARBA" id="ARBA00023239"/>
    </source>
</evidence>
<dbReference type="GO" id="GO:0004613">
    <property type="term" value="F:phosphoenolpyruvate carboxykinase (GTP) activity"/>
    <property type="evidence" value="ECO:0007669"/>
    <property type="project" value="UniProtKB-UniRule"/>
</dbReference>
<dbReference type="OrthoDB" id="9758871at2"/>
<dbReference type="Gene3D" id="3.90.228.20">
    <property type="match status" value="1"/>
</dbReference>
<evidence type="ECO:0000256" key="8">
    <source>
        <dbReference type="ARBA" id="ARBA00023134"/>
    </source>
</evidence>
<dbReference type="PATRIC" id="fig|43678.3.peg.2845"/>
<keyword evidence="14" id="KW-0418">Kinase</keyword>
<comment type="function">
    <text evidence="11">Catalyzes the conversion of oxaloacetate (OAA) to phosphoenolpyruvate (PEP), the rate-limiting step in the metabolic pathway that produces glucose from lactate and other precursors derived from the citric acid cycle.</text>
</comment>
<keyword evidence="8 11" id="KW-0342">GTP-binding</keyword>
<dbReference type="Pfam" id="PF17297">
    <property type="entry name" value="PEPCK_N"/>
    <property type="match status" value="1"/>
</dbReference>
<evidence type="ECO:0000256" key="1">
    <source>
        <dbReference type="ARBA" id="ARBA00004742"/>
    </source>
</evidence>
<feature type="active site" evidence="11">
    <location>
        <position position="308"/>
    </location>
</feature>
<feature type="binding site" evidence="11">
    <location>
        <begin position="307"/>
        <end position="312"/>
    </location>
    <ligand>
        <name>GTP</name>
        <dbReference type="ChEBI" id="CHEBI:37565"/>
    </ligand>
</feature>
<feature type="binding site" evidence="11">
    <location>
        <position position="264"/>
    </location>
    <ligand>
        <name>Mn(2+)</name>
        <dbReference type="ChEBI" id="CHEBI:29035"/>
    </ligand>
</feature>
<dbReference type="SUPFAM" id="SSF68923">
    <property type="entry name" value="PEP carboxykinase N-terminal domain"/>
    <property type="match status" value="1"/>
</dbReference>
<comment type="subcellular location">
    <subcellularLocation>
        <location evidence="11">Cytoplasm</location>
    </subcellularLocation>
</comment>
<dbReference type="RefSeq" id="WP_082849071.1">
    <property type="nucleotide sequence ID" value="NZ_LRIE01000078.1"/>
</dbReference>
<organism evidence="14 15">
    <name type="scientific">Oerskovia enterophila</name>
    <dbReference type="NCBI Taxonomy" id="43678"/>
    <lineage>
        <taxon>Bacteria</taxon>
        <taxon>Bacillati</taxon>
        <taxon>Actinomycetota</taxon>
        <taxon>Actinomycetes</taxon>
        <taxon>Micrococcales</taxon>
        <taxon>Cellulomonadaceae</taxon>
        <taxon>Oerskovia</taxon>
    </lineage>
</organism>
<dbReference type="UniPathway" id="UPA00138"/>
<dbReference type="Gene3D" id="2.170.8.10">
    <property type="entry name" value="Phosphoenolpyruvate Carboxykinase, domain 2"/>
    <property type="match status" value="1"/>
</dbReference>
<feature type="domain" description="Phosphoenolpyruvate carboxykinase C-terminal P-loop" evidence="12">
    <location>
        <begin position="280"/>
        <end position="647"/>
    </location>
</feature>
<feature type="binding site" evidence="11">
    <location>
        <position position="426"/>
    </location>
    <ligand>
        <name>GTP</name>
        <dbReference type="ChEBI" id="CHEBI:37565"/>
    </ligand>
</feature>
<comment type="catalytic activity">
    <reaction evidence="11">
        <text>oxaloacetate + GTP = phosphoenolpyruvate + GDP + CO2</text>
        <dbReference type="Rhea" id="RHEA:10388"/>
        <dbReference type="ChEBI" id="CHEBI:16452"/>
        <dbReference type="ChEBI" id="CHEBI:16526"/>
        <dbReference type="ChEBI" id="CHEBI:37565"/>
        <dbReference type="ChEBI" id="CHEBI:58189"/>
        <dbReference type="ChEBI" id="CHEBI:58702"/>
        <dbReference type="EC" id="4.1.1.32"/>
    </reaction>
</comment>
<dbReference type="PANTHER" id="PTHR11561:SF0">
    <property type="entry name" value="PHOSPHOENOLPYRUVATE CARBOXYKINASE [GTP]-RELATED"/>
    <property type="match status" value="1"/>
</dbReference>
<dbReference type="InterPro" id="IPR008210">
    <property type="entry name" value="PEP_carboxykinase_N"/>
</dbReference>
<dbReference type="STRING" id="43678.OJAG_27180"/>
<feature type="binding site" evidence="11">
    <location>
        <position position="457"/>
    </location>
    <ligand>
        <name>GTP</name>
        <dbReference type="ChEBI" id="CHEBI:37565"/>
    </ligand>
</feature>
<dbReference type="PROSITE" id="PS00505">
    <property type="entry name" value="PEPCK_GTP"/>
    <property type="match status" value="1"/>
</dbReference>
<dbReference type="GO" id="GO:0033993">
    <property type="term" value="P:response to lipid"/>
    <property type="evidence" value="ECO:0007669"/>
    <property type="project" value="TreeGrafter"/>
</dbReference>
<dbReference type="GO" id="GO:0071333">
    <property type="term" value="P:cellular response to glucose stimulus"/>
    <property type="evidence" value="ECO:0007669"/>
    <property type="project" value="TreeGrafter"/>
</dbReference>
<comment type="similarity">
    <text evidence="2 11">Belongs to the phosphoenolpyruvate carboxykinase [GTP] family.</text>
</comment>
<keyword evidence="10 11" id="KW-0456">Lyase</keyword>
<evidence type="ECO:0000256" key="9">
    <source>
        <dbReference type="ARBA" id="ARBA00023211"/>
    </source>
</evidence>
<feature type="binding site" evidence="11">
    <location>
        <position position="108"/>
    </location>
    <ligand>
        <name>substrate</name>
    </ligand>
</feature>
<evidence type="ECO:0000313" key="15">
    <source>
        <dbReference type="Proteomes" id="UP000076447"/>
    </source>
</evidence>
<keyword evidence="9 11" id="KW-0464">Manganese</keyword>
<dbReference type="HAMAP" id="MF_00452">
    <property type="entry name" value="PEPCK_GTP"/>
    <property type="match status" value="1"/>
</dbReference>
<sequence>MTVTANPRRTHLAALAEELPDVLATPLAGAAFGPGARSAVGADRDPRAWVREIADLTEPDSVVWCDGSAAEKQRLIDLMVDAGTLLPLDPELRPGSYLARSNPSDVARVESRTFICSQDEADAGPTNNWREPDVMRAELRGVFDGSMRGRTMYVVPFSMGPVGGPISQVGIQVTDSPYVVVSMGVMTRVGSDVLALIDAGAPFVPAVHSVGAPLVVDRPDGSVDLHEDVAWPCNDTKYIAHFPETREIWSYGSGYGGNALLGKKCFALRIASAMARDEGWLAEHMLLIRATSPEGRAYHLAAAFPSACGKTNLAMLQPTVPGWKVETIGDDIAWLRPGPDGTLRAINPEAGFFGVAPGTGIDTNPVAVATFARDTIFTNVALTDDGDVWWEGLTPEAPEHLIDWRGDDWTPADGAAGTPAAHPNSRFTVAAAQCPTIADTWEDPAGVPIDAIVFGGRRATNVPLVAQAYSWEHGVFMGATISSERTAAAEGALGELRRDPFAMLPFCGYNMADHWAHWLSVGAGLDPAKRPKIFQVNWFRKGADGSFLWPGFGENSRVVEWIAQQVDRSRGLRTDAGAVTSAVGLLPAEGALDVDGLDLPQGALEALFEVDAASWLAETELTSEFFDTFGDRVPDQLWAQLARLRSRLGAE</sequence>
<dbReference type="EC" id="4.1.1.32" evidence="11"/>
<dbReference type="GO" id="GO:0046327">
    <property type="term" value="P:glycerol biosynthetic process from pyruvate"/>
    <property type="evidence" value="ECO:0007669"/>
    <property type="project" value="TreeGrafter"/>
</dbReference>
<feature type="binding site" evidence="11">
    <location>
        <position position="331"/>
    </location>
    <ligand>
        <name>Mn(2+)</name>
        <dbReference type="ChEBI" id="CHEBI:29035"/>
    </ligand>
</feature>
<reference evidence="14 15" key="1">
    <citation type="submission" date="2016-01" db="EMBL/GenBank/DDBJ databases">
        <title>Genome sequence of Oerskovia enterophila VJag, an agar and cellulose degrading bacterium.</title>
        <authorList>
            <person name="Poehlein A."/>
            <person name="Jag V."/>
            <person name="Bengelsdorf F."/>
            <person name="Duerre P."/>
            <person name="Daniel R."/>
        </authorList>
    </citation>
    <scope>NUCLEOTIDE SEQUENCE [LARGE SCALE GENOMIC DNA]</scope>
    <source>
        <strain evidence="14 15">VJag</strain>
    </source>
</reference>
<dbReference type="InterPro" id="IPR013035">
    <property type="entry name" value="PEP_carboxykinase_C"/>
</dbReference>
<dbReference type="AlphaFoldDB" id="A0A163QZ38"/>
<keyword evidence="14" id="KW-0808">Transferase</keyword>
<keyword evidence="5 11" id="KW-0479">Metal-binding</keyword>
<dbReference type="PANTHER" id="PTHR11561">
    <property type="entry name" value="PHOSPHOENOLPYRUVATE CARBOXYKINASE"/>
    <property type="match status" value="1"/>
</dbReference>
<keyword evidence="14" id="KW-0670">Pyruvate</keyword>
<dbReference type="CDD" id="cd00819">
    <property type="entry name" value="PEPCK_GTP"/>
    <property type="match status" value="1"/>
</dbReference>
<evidence type="ECO:0000256" key="7">
    <source>
        <dbReference type="ARBA" id="ARBA00022793"/>
    </source>
</evidence>
<evidence type="ECO:0000256" key="6">
    <source>
        <dbReference type="ARBA" id="ARBA00022741"/>
    </source>
</evidence>
<feature type="binding site" evidence="11">
    <location>
        <begin position="255"/>
        <end position="257"/>
    </location>
    <ligand>
        <name>substrate</name>
    </ligand>
</feature>
<keyword evidence="4 11" id="KW-0312">Gluconeogenesis</keyword>
<dbReference type="EMBL" id="LRIE01000078">
    <property type="protein sequence ID" value="KZM34683.1"/>
    <property type="molecule type" value="Genomic_DNA"/>
</dbReference>
<accession>A0A163QZ38</accession>
<evidence type="ECO:0000259" key="13">
    <source>
        <dbReference type="Pfam" id="PF17297"/>
    </source>
</evidence>
<keyword evidence="11" id="KW-0963">Cytoplasm</keyword>
<feature type="domain" description="Phosphoenolpyruvate carboxykinase GTP-utilising N-terminal" evidence="13">
    <location>
        <begin position="49"/>
        <end position="276"/>
    </location>
</feature>
<dbReference type="InterPro" id="IPR035077">
    <property type="entry name" value="PEP_carboxykinase_GTP_C"/>
</dbReference>
<comment type="cofactor">
    <cofactor evidence="11">
        <name>Mn(2+)</name>
        <dbReference type="ChEBI" id="CHEBI:29035"/>
    </cofactor>
    <text evidence="11">Binds 1 Mn(2+) ion per subunit.</text>
</comment>
<comment type="subunit">
    <text evidence="3 11">Monomer.</text>
</comment>
<dbReference type="FunFam" id="3.40.449.10:FF:000005">
    <property type="entry name" value="Phosphoenolpyruvate carboxykinase [GTP]"/>
    <property type="match status" value="1"/>
</dbReference>
<dbReference type="GO" id="GO:0030145">
    <property type="term" value="F:manganese ion binding"/>
    <property type="evidence" value="ECO:0007669"/>
    <property type="project" value="UniProtKB-UniRule"/>
</dbReference>
<comment type="caution">
    <text evidence="14">The sequence shown here is derived from an EMBL/GenBank/DDBJ whole genome shotgun (WGS) entry which is preliminary data.</text>
</comment>
<name>A0A163QZ38_9CELL</name>
<dbReference type="GO" id="GO:0005525">
    <property type="term" value="F:GTP binding"/>
    <property type="evidence" value="ECO:0007669"/>
    <property type="project" value="UniProtKB-UniRule"/>
</dbReference>
<feature type="binding site" evidence="11">
    <location>
        <position position="284"/>
    </location>
    <ligand>
        <name>Mn(2+)</name>
        <dbReference type="ChEBI" id="CHEBI:29035"/>
    </ligand>
</feature>
<evidence type="ECO:0000256" key="2">
    <source>
        <dbReference type="ARBA" id="ARBA00005796"/>
    </source>
</evidence>
<evidence type="ECO:0000256" key="4">
    <source>
        <dbReference type="ARBA" id="ARBA00022432"/>
    </source>
</evidence>
<dbReference type="Pfam" id="PF00821">
    <property type="entry name" value="PEPCK_GTP"/>
    <property type="match status" value="1"/>
</dbReference>
<dbReference type="Gene3D" id="3.40.449.10">
    <property type="entry name" value="Phosphoenolpyruvate Carboxykinase, domain 1"/>
    <property type="match status" value="1"/>
</dbReference>
<evidence type="ECO:0000256" key="11">
    <source>
        <dbReference type="HAMAP-Rule" id="MF_00452"/>
    </source>
</evidence>
<gene>
    <name evidence="11 14" type="primary">pckG</name>
    <name evidence="14" type="ORF">OJAG_27180</name>
</gene>
<feature type="binding site" evidence="11">
    <location>
        <position position="306"/>
    </location>
    <ligand>
        <name>substrate</name>
    </ligand>
</feature>
<dbReference type="PIRSF" id="PIRSF001348">
    <property type="entry name" value="PEP_carboxykinase_GTP"/>
    <property type="match status" value="1"/>
</dbReference>
<dbReference type="InterPro" id="IPR008209">
    <property type="entry name" value="PEP_carboxykinase_GTP"/>
</dbReference>
<keyword evidence="6 11" id="KW-0547">Nucleotide-binding</keyword>
<evidence type="ECO:0000313" key="14">
    <source>
        <dbReference type="EMBL" id="KZM34683.1"/>
    </source>
</evidence>
<evidence type="ECO:0000259" key="12">
    <source>
        <dbReference type="Pfam" id="PF00821"/>
    </source>
</evidence>
<dbReference type="GO" id="GO:0005829">
    <property type="term" value="C:cytosol"/>
    <property type="evidence" value="ECO:0007669"/>
    <property type="project" value="TreeGrafter"/>
</dbReference>
<dbReference type="GO" id="GO:0019543">
    <property type="term" value="P:propionate catabolic process"/>
    <property type="evidence" value="ECO:0007669"/>
    <property type="project" value="TreeGrafter"/>
</dbReference>
<dbReference type="InterPro" id="IPR035078">
    <property type="entry name" value="PEP_carboxykinase_GTP_N"/>
</dbReference>
<dbReference type="Proteomes" id="UP000076447">
    <property type="component" value="Unassembled WGS sequence"/>
</dbReference>
<dbReference type="GO" id="GO:0006107">
    <property type="term" value="P:oxaloacetate metabolic process"/>
    <property type="evidence" value="ECO:0007669"/>
    <property type="project" value="TreeGrafter"/>
</dbReference>
<dbReference type="InterPro" id="IPR018091">
    <property type="entry name" value="PEP_carboxykin_GTP_CS"/>
</dbReference>
<dbReference type="NCBIfam" id="NF003253">
    <property type="entry name" value="PRK04210.1"/>
    <property type="match status" value="1"/>
</dbReference>
<feature type="binding site" evidence="11">
    <location>
        <begin position="424"/>
        <end position="426"/>
    </location>
    <ligand>
        <name>substrate</name>
    </ligand>
</feature>
<dbReference type="SUPFAM" id="SSF53795">
    <property type="entry name" value="PEP carboxykinase-like"/>
    <property type="match status" value="1"/>
</dbReference>
<keyword evidence="7 11" id="KW-0210">Decarboxylase</keyword>
<evidence type="ECO:0000256" key="5">
    <source>
        <dbReference type="ARBA" id="ARBA00022723"/>
    </source>
</evidence>
<evidence type="ECO:0000256" key="3">
    <source>
        <dbReference type="ARBA" id="ARBA00011245"/>
    </source>
</evidence>
<feature type="binding site" evidence="11">
    <location>
        <begin position="552"/>
        <end position="555"/>
    </location>
    <ligand>
        <name>GTP</name>
        <dbReference type="ChEBI" id="CHEBI:37565"/>
    </ligand>
</feature>
<comment type="pathway">
    <text evidence="1 11">Carbohydrate biosynthesis; gluconeogenesis.</text>
</comment>
<dbReference type="GO" id="GO:0006094">
    <property type="term" value="P:gluconeogenesis"/>
    <property type="evidence" value="ECO:0007669"/>
    <property type="project" value="UniProtKB-UniRule"/>
</dbReference>
<dbReference type="GO" id="GO:0042594">
    <property type="term" value="P:response to starvation"/>
    <property type="evidence" value="ECO:0007669"/>
    <property type="project" value="TreeGrafter"/>
</dbReference>